<dbReference type="HAMAP" id="MF_00864">
    <property type="entry name" value="RNApol_arch_Rpo4"/>
    <property type="match status" value="1"/>
</dbReference>
<dbReference type="InterPro" id="IPR005574">
    <property type="entry name" value="Rpb4/RPC9"/>
</dbReference>
<protein>
    <recommendedName>
        <fullName evidence="1">DNA-directed RNA polymerase subunit Rpo4</fullName>
        <ecNumber evidence="1">2.7.7.6</ecNumber>
    </recommendedName>
    <alternativeName>
        <fullName evidence="1">DNA-directed RNA polymerase subunit F</fullName>
    </alternativeName>
</protein>
<comment type="caution">
    <text evidence="3">The sequence shown here is derived from an EMBL/GenBank/DDBJ whole genome shotgun (WGS) entry which is preliminary data.</text>
</comment>
<gene>
    <name evidence="1" type="primary">rpo4</name>
    <name evidence="1" type="synonym">rpoF</name>
    <name evidence="2" type="ORF">CGL51_00590</name>
    <name evidence="3" type="ORF">CGL52_04550</name>
</gene>
<keyword evidence="1" id="KW-0963">Cytoplasm</keyword>
<dbReference type="EMBL" id="NMUE01000001">
    <property type="protein sequence ID" value="RFA98559.1"/>
    <property type="molecule type" value="Genomic_DNA"/>
</dbReference>
<dbReference type="AlphaFoldDB" id="A0A371R5A9"/>
<comment type="function">
    <text evidence="1">DNA-dependent RNA polymerase (RNAP) catalyzes the transcription of DNA into RNA using the four ribonucleoside triphosphates as substrates. This subunit is less well bound than the others.</text>
</comment>
<dbReference type="GO" id="GO:0006352">
    <property type="term" value="P:DNA-templated transcription initiation"/>
    <property type="evidence" value="ECO:0007669"/>
    <property type="project" value="InterPro"/>
</dbReference>
<keyword evidence="1" id="KW-0808">Transferase</keyword>
<evidence type="ECO:0000313" key="4">
    <source>
        <dbReference type="Proteomes" id="UP000256877"/>
    </source>
</evidence>
<dbReference type="Proteomes" id="UP000257123">
    <property type="component" value="Unassembled WGS sequence"/>
</dbReference>
<dbReference type="GO" id="GO:0000166">
    <property type="term" value="F:nucleotide binding"/>
    <property type="evidence" value="ECO:0007669"/>
    <property type="project" value="InterPro"/>
</dbReference>
<comment type="subunit">
    <text evidence="1">Part of the RNA polymerase complex. Forms a stalk with Rpo7 that extends from the main structure.</text>
</comment>
<dbReference type="SUPFAM" id="SSF47819">
    <property type="entry name" value="HRDC-like"/>
    <property type="match status" value="1"/>
</dbReference>
<dbReference type="GO" id="GO:0005737">
    <property type="term" value="C:cytoplasm"/>
    <property type="evidence" value="ECO:0007669"/>
    <property type="project" value="UniProtKB-SubCell"/>
</dbReference>
<dbReference type="RefSeq" id="WP_116420293.1">
    <property type="nucleotide sequence ID" value="NZ_NMUE01000001.1"/>
</dbReference>
<dbReference type="Pfam" id="PF03874">
    <property type="entry name" value="RNA_pol_Rpb4"/>
    <property type="match status" value="1"/>
</dbReference>
<dbReference type="GO" id="GO:0000428">
    <property type="term" value="C:DNA-directed RNA polymerase complex"/>
    <property type="evidence" value="ECO:0007669"/>
    <property type="project" value="UniProtKB-KW"/>
</dbReference>
<dbReference type="InterPro" id="IPR010997">
    <property type="entry name" value="HRDC-like_sf"/>
</dbReference>
<dbReference type="GO" id="GO:0003899">
    <property type="term" value="F:DNA-directed RNA polymerase activity"/>
    <property type="evidence" value="ECO:0007669"/>
    <property type="project" value="UniProtKB-UniRule"/>
</dbReference>
<dbReference type="EMBL" id="NMUF01000008">
    <property type="protein sequence ID" value="RFA99265.1"/>
    <property type="molecule type" value="Genomic_DNA"/>
</dbReference>
<accession>A0A371R5A9</accession>
<keyword evidence="1" id="KW-0548">Nucleotidyltransferase</keyword>
<dbReference type="InterPro" id="IPR010924">
    <property type="entry name" value="Rpo4"/>
</dbReference>
<comment type="similarity">
    <text evidence="1">Belongs to the eukaryotic RPB4 RNA polymerase subunit family.</text>
</comment>
<keyword evidence="1 3" id="KW-0240">DNA-directed RNA polymerase</keyword>
<dbReference type="InterPro" id="IPR038324">
    <property type="entry name" value="Rpb4/RPC9_sf"/>
</dbReference>
<dbReference type="PANTHER" id="PTHR39646">
    <property type="entry name" value="RNA POLYMERASE RPB4"/>
    <property type="match status" value="1"/>
</dbReference>
<evidence type="ECO:0000313" key="3">
    <source>
        <dbReference type="EMBL" id="RFA99265.1"/>
    </source>
</evidence>
<dbReference type="Proteomes" id="UP000256877">
    <property type="component" value="Unassembled WGS sequence"/>
</dbReference>
<evidence type="ECO:0000313" key="5">
    <source>
        <dbReference type="Proteomes" id="UP000257123"/>
    </source>
</evidence>
<comment type="catalytic activity">
    <reaction evidence="1">
        <text>RNA(n) + a ribonucleoside 5'-triphosphate = RNA(n+1) + diphosphate</text>
        <dbReference type="Rhea" id="RHEA:21248"/>
        <dbReference type="Rhea" id="RHEA-COMP:14527"/>
        <dbReference type="Rhea" id="RHEA-COMP:17342"/>
        <dbReference type="ChEBI" id="CHEBI:33019"/>
        <dbReference type="ChEBI" id="CHEBI:61557"/>
        <dbReference type="ChEBI" id="CHEBI:140395"/>
        <dbReference type="EC" id="2.7.7.6"/>
    </reaction>
</comment>
<dbReference type="PIRSF" id="PIRSF005053">
    <property type="entry name" value="RNA_pol_F_arch"/>
    <property type="match status" value="1"/>
</dbReference>
<name>A0A371R5A9_9CREN</name>
<reference evidence="4 5" key="1">
    <citation type="submission" date="2017-07" db="EMBL/GenBank/DDBJ databases">
        <title>Draft genome sequence of aerobic hyperthermophilic archaea, Pyrobaculum aerophilum YKB31 and YKB32.</title>
        <authorList>
            <person name="Mochizuki T."/>
            <person name="Berliner A.J."/>
            <person name="Yoshida-Takashima Y."/>
            <person name="Takaki Y."/>
            <person name="Nunoura T."/>
            <person name="Takai K."/>
        </authorList>
    </citation>
    <scope>NUCLEOTIDE SEQUENCE [LARGE SCALE GENOMIC DNA]</scope>
    <source>
        <strain evidence="2 5">YKB31</strain>
        <strain evidence="3 4">YKB32</strain>
    </source>
</reference>
<dbReference type="OrthoDB" id="25158at2157"/>
<evidence type="ECO:0000256" key="1">
    <source>
        <dbReference type="HAMAP-Rule" id="MF_00864"/>
    </source>
</evidence>
<dbReference type="EC" id="2.7.7.6" evidence="1"/>
<dbReference type="Gene3D" id="1.20.1250.40">
    <property type="match status" value="1"/>
</dbReference>
<sequence length="111" mass="12903">MSVKKIRKSEEIPNAVALAILRELATTTQLSEDQRKTLDYLEKVTKRTREESERIMRQLVEKFGFTRITAIQLVNLSIDSTEELKTILSHLERREFSEGELKEILKILTGQ</sequence>
<evidence type="ECO:0000313" key="2">
    <source>
        <dbReference type="EMBL" id="RFA98559.1"/>
    </source>
</evidence>
<organism evidence="3 4">
    <name type="scientific">Pyrobaculum aerophilum</name>
    <dbReference type="NCBI Taxonomy" id="13773"/>
    <lineage>
        <taxon>Archaea</taxon>
        <taxon>Thermoproteota</taxon>
        <taxon>Thermoprotei</taxon>
        <taxon>Thermoproteales</taxon>
        <taxon>Thermoproteaceae</taxon>
        <taxon>Pyrobaculum</taxon>
    </lineage>
</organism>
<dbReference type="PANTHER" id="PTHR39646:SF1">
    <property type="entry name" value="DNA-DIRECTED RNA POLYMERASE SUBUNIT RPO4"/>
    <property type="match status" value="1"/>
</dbReference>
<comment type="subcellular location">
    <subcellularLocation>
        <location evidence="1">Cytoplasm</location>
    </subcellularLocation>
</comment>
<proteinExistence type="inferred from homology"/>
<keyword evidence="1" id="KW-0804">Transcription</keyword>